<gene>
    <name evidence="2" type="ORF">E7681_00675</name>
</gene>
<evidence type="ECO:0000256" key="1">
    <source>
        <dbReference type="SAM" id="Phobius"/>
    </source>
</evidence>
<evidence type="ECO:0000313" key="2">
    <source>
        <dbReference type="EMBL" id="THD76387.1"/>
    </source>
</evidence>
<keyword evidence="3" id="KW-1185">Reference proteome</keyword>
<dbReference type="EMBL" id="SSMD01000001">
    <property type="protein sequence ID" value="THD76387.1"/>
    <property type="molecule type" value="Genomic_DNA"/>
</dbReference>
<proteinExistence type="predicted"/>
<accession>A0A4S3MD51</accession>
<dbReference type="Proteomes" id="UP000306113">
    <property type="component" value="Unassembled WGS sequence"/>
</dbReference>
<evidence type="ECO:0000313" key="3">
    <source>
        <dbReference type="Proteomes" id="UP000306113"/>
    </source>
</evidence>
<reference evidence="2 3" key="1">
    <citation type="submission" date="2019-04" db="EMBL/GenBank/DDBJ databases">
        <title>Draft genome sequence of Youngimonas vesicularis.</title>
        <authorList>
            <person name="Hameed A."/>
        </authorList>
    </citation>
    <scope>NUCLEOTIDE SEQUENCE [LARGE SCALE GENOMIC DNA]</scope>
    <source>
        <strain evidence="2 3">CC-AMW-E</strain>
    </source>
</reference>
<dbReference type="AlphaFoldDB" id="A0A4S3MD51"/>
<organism evidence="2 3">
    <name type="scientific">Thalassobius vesicularis</name>
    <dbReference type="NCBI Taxonomy" id="1294297"/>
    <lineage>
        <taxon>Bacteria</taxon>
        <taxon>Pseudomonadati</taxon>
        <taxon>Pseudomonadota</taxon>
        <taxon>Alphaproteobacteria</taxon>
        <taxon>Rhodobacterales</taxon>
        <taxon>Roseobacteraceae</taxon>
        <taxon>Thalassovita</taxon>
    </lineage>
</organism>
<dbReference type="RefSeq" id="WP_136337331.1">
    <property type="nucleotide sequence ID" value="NZ_SSMD01000001.1"/>
</dbReference>
<sequence length="74" mass="7830">MTPPTATPPHRQSARPSGVLSEVLFGVVMGALLLVVLVAAVLGLYLLKNALGIDIFPDHHLSDYIPLLTILDAS</sequence>
<feature type="transmembrane region" description="Helical" evidence="1">
    <location>
        <begin position="23"/>
        <end position="47"/>
    </location>
</feature>
<protein>
    <submittedName>
        <fullName evidence="2">Uncharacterized protein</fullName>
    </submittedName>
</protein>
<comment type="caution">
    <text evidence="2">The sequence shown here is derived from an EMBL/GenBank/DDBJ whole genome shotgun (WGS) entry which is preliminary data.</text>
</comment>
<name>A0A4S3MD51_9RHOB</name>
<keyword evidence="1" id="KW-0812">Transmembrane</keyword>
<keyword evidence="1" id="KW-0472">Membrane</keyword>
<keyword evidence="1" id="KW-1133">Transmembrane helix</keyword>